<keyword evidence="3" id="KW-1185">Reference proteome</keyword>
<evidence type="ECO:0000256" key="1">
    <source>
        <dbReference type="SAM" id="SignalP"/>
    </source>
</evidence>
<name>A0A151IYB8_9HYME</name>
<proteinExistence type="predicted"/>
<protein>
    <recommendedName>
        <fullName evidence="4">Mos1 transposase HTH domain-containing protein</fullName>
    </recommendedName>
</protein>
<dbReference type="STRING" id="471704.A0A151IYB8"/>
<gene>
    <name evidence="2" type="ORF">ALC57_14493</name>
</gene>
<accession>A0A151IYB8</accession>
<feature type="chain" id="PRO_5007582376" description="Mos1 transposase HTH domain-containing protein" evidence="1">
    <location>
        <begin position="21"/>
        <end position="252"/>
    </location>
</feature>
<organism evidence="2 3">
    <name type="scientific">Trachymyrmex cornetzi</name>
    <dbReference type="NCBI Taxonomy" id="471704"/>
    <lineage>
        <taxon>Eukaryota</taxon>
        <taxon>Metazoa</taxon>
        <taxon>Ecdysozoa</taxon>
        <taxon>Arthropoda</taxon>
        <taxon>Hexapoda</taxon>
        <taxon>Insecta</taxon>
        <taxon>Pterygota</taxon>
        <taxon>Neoptera</taxon>
        <taxon>Endopterygota</taxon>
        <taxon>Hymenoptera</taxon>
        <taxon>Apocrita</taxon>
        <taxon>Aculeata</taxon>
        <taxon>Formicoidea</taxon>
        <taxon>Formicidae</taxon>
        <taxon>Myrmicinae</taxon>
        <taxon>Trachymyrmex</taxon>
    </lineage>
</organism>
<evidence type="ECO:0000313" key="3">
    <source>
        <dbReference type="Proteomes" id="UP000078492"/>
    </source>
</evidence>
<dbReference type="PANTHER" id="PTHR46579">
    <property type="entry name" value="F5/8 TYPE C DOMAIN-CONTAINING PROTEIN-RELATED"/>
    <property type="match status" value="1"/>
</dbReference>
<dbReference type="Proteomes" id="UP000078492">
    <property type="component" value="Unassembled WGS sequence"/>
</dbReference>
<keyword evidence="1" id="KW-0732">Signal</keyword>
<evidence type="ECO:0000313" key="2">
    <source>
        <dbReference type="EMBL" id="KYN13313.1"/>
    </source>
</evidence>
<sequence>MNSHLKIAAIICFLLDYMLDLKTKKQINSPPRVFFGFTKKKKLSFHAFYGCTFCYEKQEKTGPRCFNILSERIDERTVESTYQDARRAYEKKDEPREDKQHYKGVKGPSILMNLLYFDLINGFVVDYMHVILLGMIKSHMEYLFHSTKKQCWISMTDSIALRNLTDTIDSRLFRIQPPTGITRSPRSINDCCKWKASEWRSWLLFYCIPCLQSLLKDKYLVHLAMLSQATNILLQHFVSRAEIEEAHNLFLL</sequence>
<reference evidence="2 3" key="1">
    <citation type="submission" date="2015-09" db="EMBL/GenBank/DDBJ databases">
        <title>Trachymyrmex cornetzi WGS genome.</title>
        <authorList>
            <person name="Nygaard S."/>
            <person name="Hu H."/>
            <person name="Boomsma J."/>
            <person name="Zhang G."/>
        </authorList>
    </citation>
    <scope>NUCLEOTIDE SEQUENCE [LARGE SCALE GENOMIC DNA]</scope>
    <source>
        <strain evidence="2">Tcor2-1</strain>
        <tissue evidence="2">Whole body</tissue>
    </source>
</reference>
<dbReference type="AlphaFoldDB" id="A0A151IYB8"/>
<evidence type="ECO:0008006" key="4">
    <source>
        <dbReference type="Google" id="ProtNLM"/>
    </source>
</evidence>
<dbReference type="PANTHER" id="PTHR46579:SF1">
    <property type="entry name" value="F5_8 TYPE C DOMAIN-CONTAINING PROTEIN"/>
    <property type="match status" value="1"/>
</dbReference>
<feature type="signal peptide" evidence="1">
    <location>
        <begin position="1"/>
        <end position="20"/>
    </location>
</feature>
<dbReference type="EMBL" id="KQ980766">
    <property type="protein sequence ID" value="KYN13313.1"/>
    <property type="molecule type" value="Genomic_DNA"/>
</dbReference>